<dbReference type="OrthoDB" id="7605339at2759"/>
<dbReference type="RefSeq" id="XP_003493145.1">
    <property type="nucleotide sequence ID" value="XM_003493097.4"/>
</dbReference>
<dbReference type="RefSeq" id="XP_012246578.1">
    <property type="nucleotide sequence ID" value="XM_012391155.3"/>
</dbReference>
<dbReference type="AlphaFoldDB" id="A0A6P3V2H8"/>
<proteinExistence type="predicted"/>
<accession>A0A6P3V2H8</accession>
<protein>
    <submittedName>
        <fullName evidence="2 3">Uncharacterized protein LOC100742919 isoform X1</fullName>
    </submittedName>
</protein>
<dbReference type="OMA" id="FDKHAIS"/>
<evidence type="ECO:0000313" key="3">
    <source>
        <dbReference type="RefSeq" id="XP_012246578.1"/>
    </source>
</evidence>
<evidence type="ECO:0000313" key="1">
    <source>
        <dbReference type="Proteomes" id="UP000515180"/>
    </source>
</evidence>
<dbReference type="Proteomes" id="UP000515180">
    <property type="component" value="Unplaced"/>
</dbReference>
<keyword evidence="1" id="KW-1185">Reference proteome</keyword>
<name>A0A6P3V2H8_BOMIM</name>
<gene>
    <name evidence="2 3" type="primary">LOC100742919</name>
</gene>
<reference evidence="2 3" key="1">
    <citation type="submission" date="2025-04" db="UniProtKB">
        <authorList>
            <consortium name="RefSeq"/>
        </authorList>
    </citation>
    <scope>IDENTIFICATION</scope>
</reference>
<sequence length="275" mass="31389">MSLYADIQKVTQIPQTDENVVFVRRKESNTVKRNPKLKKFKPPENANLYDYDCNDGPHDVLQERSIHENEIASSIIEANCGVNYSNEKLEEHWKLRQMKASLKSKDCTFKENLKSDTCDYKNSTTETCNGISMLETSAKDKNNIENVESTLKKCGLNKNAVIKGLLKSRTISINDLHIPNDCTNIRQNNIQNENVPSSSSLSQENCMKLIPFPEDPEVLVQSLQVHGSIDENKYKNIDFSVAHIGKKKAITARQFFINMSDSEFDFVKPHKMDKK</sequence>
<evidence type="ECO:0000313" key="2">
    <source>
        <dbReference type="RefSeq" id="XP_003493145.1"/>
    </source>
</evidence>
<dbReference type="GeneID" id="100742919"/>
<dbReference type="KEGG" id="bim:100742919"/>
<organism evidence="1 3">
    <name type="scientific">Bombus impatiens</name>
    <name type="common">Bumblebee</name>
    <dbReference type="NCBI Taxonomy" id="132113"/>
    <lineage>
        <taxon>Eukaryota</taxon>
        <taxon>Metazoa</taxon>
        <taxon>Ecdysozoa</taxon>
        <taxon>Arthropoda</taxon>
        <taxon>Hexapoda</taxon>
        <taxon>Insecta</taxon>
        <taxon>Pterygota</taxon>
        <taxon>Neoptera</taxon>
        <taxon>Endopterygota</taxon>
        <taxon>Hymenoptera</taxon>
        <taxon>Apocrita</taxon>
        <taxon>Aculeata</taxon>
        <taxon>Apoidea</taxon>
        <taxon>Anthophila</taxon>
        <taxon>Apidae</taxon>
        <taxon>Bombus</taxon>
        <taxon>Pyrobombus</taxon>
    </lineage>
</organism>